<feature type="domain" description="Peptidase M13 N-terminal" evidence="9">
    <location>
        <begin position="17"/>
        <end position="398"/>
    </location>
</feature>
<keyword evidence="4" id="KW-0479">Metal-binding</keyword>
<keyword evidence="5 10" id="KW-0378">Hydrolase</keyword>
<keyword evidence="7" id="KW-0482">Metalloprotease</keyword>
<evidence type="ECO:0000313" key="10">
    <source>
        <dbReference type="EMBL" id="WGW11248.1"/>
    </source>
</evidence>
<evidence type="ECO:0000313" key="11">
    <source>
        <dbReference type="Proteomes" id="UP001209083"/>
    </source>
</evidence>
<name>A0ABY8QQI7_9MICO</name>
<dbReference type="RefSeq" id="WP_349638033.1">
    <property type="nucleotide sequence ID" value="NZ_CP090958.1"/>
</dbReference>
<evidence type="ECO:0000256" key="1">
    <source>
        <dbReference type="ARBA" id="ARBA00001947"/>
    </source>
</evidence>
<organism evidence="10 11">
    <name type="scientific">Saxibacter everestensis</name>
    <dbReference type="NCBI Taxonomy" id="2909229"/>
    <lineage>
        <taxon>Bacteria</taxon>
        <taxon>Bacillati</taxon>
        <taxon>Actinomycetota</taxon>
        <taxon>Actinomycetes</taxon>
        <taxon>Micrococcales</taxon>
        <taxon>Brevibacteriaceae</taxon>
        <taxon>Saxibacter</taxon>
    </lineage>
</organism>
<gene>
    <name evidence="10" type="ORF">LWF01_14295</name>
</gene>
<dbReference type="InterPro" id="IPR000718">
    <property type="entry name" value="Peptidase_M13"/>
</dbReference>
<dbReference type="CDD" id="cd08662">
    <property type="entry name" value="M13"/>
    <property type="match status" value="1"/>
</dbReference>
<evidence type="ECO:0000256" key="6">
    <source>
        <dbReference type="ARBA" id="ARBA00022833"/>
    </source>
</evidence>
<dbReference type="Gene3D" id="3.40.390.10">
    <property type="entry name" value="Collagenase (Catalytic Domain)"/>
    <property type="match status" value="1"/>
</dbReference>
<evidence type="ECO:0000259" key="9">
    <source>
        <dbReference type="Pfam" id="PF05649"/>
    </source>
</evidence>
<dbReference type="PRINTS" id="PR00786">
    <property type="entry name" value="NEPRILYSIN"/>
</dbReference>
<dbReference type="Pfam" id="PF05649">
    <property type="entry name" value="Peptidase_M13_N"/>
    <property type="match status" value="1"/>
</dbReference>
<evidence type="ECO:0000256" key="7">
    <source>
        <dbReference type="ARBA" id="ARBA00023049"/>
    </source>
</evidence>
<feature type="domain" description="Peptidase M13 C-terminal" evidence="8">
    <location>
        <begin position="450"/>
        <end position="654"/>
    </location>
</feature>
<proteinExistence type="inferred from homology"/>
<comment type="similarity">
    <text evidence="2">Belongs to the peptidase M13 family.</text>
</comment>
<accession>A0ABY8QQI7</accession>
<dbReference type="PANTHER" id="PTHR11733:SF167">
    <property type="entry name" value="FI17812P1-RELATED"/>
    <property type="match status" value="1"/>
</dbReference>
<dbReference type="InterPro" id="IPR008753">
    <property type="entry name" value="Peptidase_M13_N"/>
</dbReference>
<dbReference type="PANTHER" id="PTHR11733">
    <property type="entry name" value="ZINC METALLOPROTEASE FAMILY M13 NEPRILYSIN-RELATED"/>
    <property type="match status" value="1"/>
</dbReference>
<evidence type="ECO:0000256" key="5">
    <source>
        <dbReference type="ARBA" id="ARBA00022801"/>
    </source>
</evidence>
<sequence>MTSGIDTQYTDSSVRLQDDLFRHLNGRWLRDVPIPSDRSTDGAMRALFDQAETQVRTLIEEAANSNAEPGTESQKVGDLFASFMDVERLDRLGVTTLESRLKAVAEAPDITELTRLLGEANREGSAGLFYLWVSPDARKSDEYIVYLSQGGLNLPDESYYREAKYAEIRAAYLRHIAKIAKLAGLTALTGGSADSFAETVLAVEADLAKNHWDIVACRDAEKTYTKVSADELADISPNFPWAVYQQAAQMPEGSLDHAVVQQPSFVTAASQAWENRPLDDWKAWLLFNLVHDAAPYLSSEIVEENFDFYGRTLSGTEENRERWKRGVSLVEGLLGEAVGKVYVDRHFPPTAKSRMDELVANLIEAYRSSITEISWMGDDTRHKALAKLDRFTPKIGYPSKWRDYSDLEILSDDLLGNVLRANTFEHHRQLNRIGGPIDREEWLMTPQTVNAYYHPIMNEIVFPAAILQPPFFNAEADDAANYGAIGAVIGHELGHGFDDQGSKYDGDGNLIDWWTPDDRAAFEKLTGSLIDQYEALVPVGLDADHHVNGALTIGENIGDLGGLGIAYKAYKLALGDGEAPEMDGLSGDQRFFLAWAQAWRGKARDAERIRRLAIDPHSPEEFRCNQIVKNLDAFYQAFDVREGDGMFLAPEQRVQIW</sequence>
<evidence type="ECO:0000256" key="2">
    <source>
        <dbReference type="ARBA" id="ARBA00007357"/>
    </source>
</evidence>
<evidence type="ECO:0000259" key="8">
    <source>
        <dbReference type="Pfam" id="PF01431"/>
    </source>
</evidence>
<dbReference type="GO" id="GO:0016787">
    <property type="term" value="F:hydrolase activity"/>
    <property type="evidence" value="ECO:0007669"/>
    <property type="project" value="UniProtKB-KW"/>
</dbReference>
<dbReference type="Proteomes" id="UP001209083">
    <property type="component" value="Chromosome"/>
</dbReference>
<comment type="cofactor">
    <cofactor evidence="1">
        <name>Zn(2+)</name>
        <dbReference type="ChEBI" id="CHEBI:29105"/>
    </cofactor>
</comment>
<dbReference type="PROSITE" id="PS51885">
    <property type="entry name" value="NEPRILYSIN"/>
    <property type="match status" value="1"/>
</dbReference>
<dbReference type="InterPro" id="IPR042089">
    <property type="entry name" value="Peptidase_M13_dom_2"/>
</dbReference>
<protein>
    <submittedName>
        <fullName evidence="10">M13-type metalloendopeptidase</fullName>
        <ecNumber evidence="10">3.4.24.-</ecNumber>
    </submittedName>
</protein>
<dbReference type="SUPFAM" id="SSF55486">
    <property type="entry name" value="Metalloproteases ('zincins'), catalytic domain"/>
    <property type="match status" value="1"/>
</dbReference>
<dbReference type="InterPro" id="IPR024079">
    <property type="entry name" value="MetalloPept_cat_dom_sf"/>
</dbReference>
<dbReference type="EMBL" id="CP090958">
    <property type="protein sequence ID" value="WGW11248.1"/>
    <property type="molecule type" value="Genomic_DNA"/>
</dbReference>
<keyword evidence="6" id="KW-0862">Zinc</keyword>
<keyword evidence="11" id="KW-1185">Reference proteome</keyword>
<dbReference type="Gene3D" id="1.10.1380.10">
    <property type="entry name" value="Neutral endopeptidase , domain2"/>
    <property type="match status" value="1"/>
</dbReference>
<dbReference type="EC" id="3.4.24.-" evidence="10"/>
<dbReference type="InterPro" id="IPR018497">
    <property type="entry name" value="Peptidase_M13_C"/>
</dbReference>
<evidence type="ECO:0000256" key="4">
    <source>
        <dbReference type="ARBA" id="ARBA00022723"/>
    </source>
</evidence>
<keyword evidence="3" id="KW-0645">Protease</keyword>
<reference evidence="10 11" key="1">
    <citation type="submission" date="2023-05" db="EMBL/GenBank/DDBJ databases">
        <title>Lithophilousrod everest ZFBP1038 complete genpme.</title>
        <authorList>
            <person name="Tian M."/>
        </authorList>
    </citation>
    <scope>NUCLEOTIDE SEQUENCE [LARGE SCALE GENOMIC DNA]</scope>
    <source>
        <strain evidence="10 11">ZFBP1038</strain>
    </source>
</reference>
<evidence type="ECO:0000256" key="3">
    <source>
        <dbReference type="ARBA" id="ARBA00022670"/>
    </source>
</evidence>
<dbReference type="Pfam" id="PF01431">
    <property type="entry name" value="Peptidase_M13"/>
    <property type="match status" value="1"/>
</dbReference>